<evidence type="ECO:0000313" key="2">
    <source>
        <dbReference type="EMBL" id="EKU96063.1"/>
    </source>
</evidence>
<dbReference type="PANTHER" id="PTHR43317:SF1">
    <property type="entry name" value="THERMOSPERMINE SYNTHASE ACAULIS5"/>
    <property type="match status" value="1"/>
</dbReference>
<dbReference type="SUPFAM" id="SSF53335">
    <property type="entry name" value="S-adenosyl-L-methionine-dependent methyltransferases"/>
    <property type="match status" value="1"/>
</dbReference>
<dbReference type="PANTHER" id="PTHR43317">
    <property type="entry name" value="THERMOSPERMINE SYNTHASE ACAULIS5"/>
    <property type="match status" value="1"/>
</dbReference>
<organism evidence="2 3">
    <name type="scientific">Actinobaculum massiliense ACS-171-V-Col2</name>
    <dbReference type="NCBI Taxonomy" id="883066"/>
    <lineage>
        <taxon>Bacteria</taxon>
        <taxon>Bacillati</taxon>
        <taxon>Actinomycetota</taxon>
        <taxon>Actinomycetes</taxon>
        <taxon>Actinomycetales</taxon>
        <taxon>Actinomycetaceae</taxon>
        <taxon>Actinobaculum</taxon>
    </lineage>
</organism>
<dbReference type="GO" id="GO:0006596">
    <property type="term" value="P:polyamine biosynthetic process"/>
    <property type="evidence" value="ECO:0007669"/>
    <property type="project" value="UniProtKB-KW"/>
</dbReference>
<evidence type="ECO:0000256" key="1">
    <source>
        <dbReference type="ARBA" id="ARBA00023115"/>
    </source>
</evidence>
<dbReference type="Gene3D" id="3.40.50.150">
    <property type="entry name" value="Vaccinia Virus protein VP39"/>
    <property type="match status" value="1"/>
</dbReference>
<comment type="caution">
    <text evidence="2">The sequence shown here is derived from an EMBL/GenBank/DDBJ whole genome shotgun (WGS) entry which is preliminary data.</text>
</comment>
<sequence length="314" mass="34675">MAVTKLPDGPVRTDFSIAELERHRDCPSLVTLYLSGVESSAIDLADPSFLDFEYMQQFRCVLDAAFPPRDSLKILHLGAAACAFARAVDAQRPNSRQLAVEIDSKLATYAREWFDLPPSPRLRIRVDDARRTLDTTKASWNVIIRDAFTNLDVPGPLRTVEAARRASESLAPGGLYLLNSVASAGLEQLGQEAGALLESFENLCAVTDPAILRGRRFGNIVLVASNSELPLPEIERSIRRLPMPTRVIYQKDLAARARATFPVHDSQVGVGKAKPSPPRGGPCDAGIVIRHAPDRRCPHRFRNDPARFRRTHLP</sequence>
<reference evidence="2 3" key="1">
    <citation type="submission" date="2012-09" db="EMBL/GenBank/DDBJ databases">
        <title>The Genome Sequence of Actinobaculum massiliae ACS-171-V-COL2.</title>
        <authorList>
            <consortium name="The Broad Institute Genome Sequencing Platform"/>
            <person name="Earl A."/>
            <person name="Ward D."/>
            <person name="Feldgarden M."/>
            <person name="Gevers D."/>
            <person name="Saerens B."/>
            <person name="Vaneechoutte M."/>
            <person name="Walker B."/>
            <person name="Young S.K."/>
            <person name="Zeng Q."/>
            <person name="Gargeya S."/>
            <person name="Fitzgerald M."/>
            <person name="Haas B."/>
            <person name="Abouelleil A."/>
            <person name="Alvarado L."/>
            <person name="Arachchi H.M."/>
            <person name="Berlin A."/>
            <person name="Chapman S.B."/>
            <person name="Goldberg J."/>
            <person name="Griggs A."/>
            <person name="Gujja S."/>
            <person name="Hansen M."/>
            <person name="Howarth C."/>
            <person name="Imamovic A."/>
            <person name="Larimer J."/>
            <person name="McCowen C."/>
            <person name="Montmayeur A."/>
            <person name="Murphy C."/>
            <person name="Neiman D."/>
            <person name="Pearson M."/>
            <person name="Priest M."/>
            <person name="Roberts A."/>
            <person name="Saif S."/>
            <person name="Shea T."/>
            <person name="Sisk P."/>
            <person name="Sykes S."/>
            <person name="Wortman J."/>
            <person name="Nusbaum C."/>
            <person name="Birren B."/>
        </authorList>
    </citation>
    <scope>NUCLEOTIDE SEQUENCE [LARGE SCALE GENOMIC DNA]</scope>
    <source>
        <strain evidence="3">ACS-171-V-Col2</strain>
    </source>
</reference>
<evidence type="ECO:0008006" key="4">
    <source>
        <dbReference type="Google" id="ProtNLM"/>
    </source>
</evidence>
<dbReference type="STRING" id="202789.GCA_001457435_00224"/>
<dbReference type="RefSeq" id="WP_007000369.1">
    <property type="nucleotide sequence ID" value="NZ_JH992955.1"/>
</dbReference>
<keyword evidence="3" id="KW-1185">Reference proteome</keyword>
<protein>
    <recommendedName>
        <fullName evidence="4">PABS domain-containing protein</fullName>
    </recommendedName>
</protein>
<dbReference type="HOGENOM" id="CLU_068637_1_0_11"/>
<evidence type="ECO:0000313" key="3">
    <source>
        <dbReference type="Proteomes" id="UP000009888"/>
    </source>
</evidence>
<dbReference type="AlphaFoldDB" id="K9EHC7"/>
<dbReference type="Proteomes" id="UP000009888">
    <property type="component" value="Unassembled WGS sequence"/>
</dbReference>
<dbReference type="EMBL" id="AGWL01000001">
    <property type="protein sequence ID" value="EKU96063.1"/>
    <property type="molecule type" value="Genomic_DNA"/>
</dbReference>
<keyword evidence="1" id="KW-0620">Polyamine biosynthesis</keyword>
<dbReference type="eggNOG" id="COG0421">
    <property type="taxonomic scope" value="Bacteria"/>
</dbReference>
<proteinExistence type="predicted"/>
<dbReference type="CDD" id="cd02440">
    <property type="entry name" value="AdoMet_MTases"/>
    <property type="match status" value="1"/>
</dbReference>
<accession>K9EHC7</accession>
<dbReference type="InterPro" id="IPR029063">
    <property type="entry name" value="SAM-dependent_MTases_sf"/>
</dbReference>
<dbReference type="NCBIfam" id="NF037959">
    <property type="entry name" value="MFS_SpdSyn"/>
    <property type="match status" value="1"/>
</dbReference>
<gene>
    <name evidence="2" type="ORF">HMPREF9233_00151</name>
</gene>
<name>K9EHC7_9ACTO</name>